<dbReference type="InterPro" id="IPR006143">
    <property type="entry name" value="RND_pump_MFP"/>
</dbReference>
<reference evidence="5 6" key="1">
    <citation type="submission" date="2018-03" db="EMBL/GenBank/DDBJ databases">
        <title>Cross-interface Injection: A General Nanoliter Liquid Handling Method Applied to Single Cells Genome Amplification Automated Nanoliter Liquid Handling Applied to Single Cell Multiple Displacement Amplification.</title>
        <authorList>
            <person name="Yun J."/>
            <person name="Xu P."/>
            <person name="Xu J."/>
            <person name="Dai X."/>
            <person name="Wang Y."/>
            <person name="Zheng X."/>
            <person name="Cao C."/>
            <person name="Yi Q."/>
            <person name="Zhu Y."/>
            <person name="Wang L."/>
            <person name="Dong Z."/>
            <person name="Huang Y."/>
            <person name="Huang L."/>
            <person name="Du W."/>
        </authorList>
    </citation>
    <scope>NUCLEOTIDE SEQUENCE [LARGE SCALE GENOMIC DNA]</scope>
    <source>
        <strain evidence="5 6">Z-D1-2</strain>
    </source>
</reference>
<comment type="caution">
    <text evidence="5">The sequence shown here is derived from an EMBL/GenBank/DDBJ whole genome shotgun (WGS) entry which is preliminary data.</text>
</comment>
<evidence type="ECO:0000313" key="6">
    <source>
        <dbReference type="Proteomes" id="UP000240608"/>
    </source>
</evidence>
<accession>A0A2T4DKG3</accession>
<dbReference type="SUPFAM" id="SSF111369">
    <property type="entry name" value="HlyD-like secretion proteins"/>
    <property type="match status" value="1"/>
</dbReference>
<comment type="similarity">
    <text evidence="1">Belongs to the membrane fusion protein (MFP) (TC 8.A.1) family.</text>
</comment>
<dbReference type="PANTHER" id="PTHR30469:SF15">
    <property type="entry name" value="HLYD FAMILY OF SECRETION PROTEINS"/>
    <property type="match status" value="1"/>
</dbReference>
<name>A0A2T4DKG3_9BACT</name>
<evidence type="ECO:0000313" key="5">
    <source>
        <dbReference type="EMBL" id="PTB94282.1"/>
    </source>
</evidence>
<dbReference type="PANTHER" id="PTHR30469">
    <property type="entry name" value="MULTIDRUG RESISTANCE PROTEIN MDTA"/>
    <property type="match status" value="1"/>
</dbReference>
<proteinExistence type="inferred from homology"/>
<dbReference type="AlphaFoldDB" id="A0A2T4DKG3"/>
<evidence type="ECO:0000259" key="4">
    <source>
        <dbReference type="Pfam" id="PF25973"/>
    </source>
</evidence>
<feature type="chain" id="PRO_5015629122" evidence="3">
    <location>
        <begin position="21"/>
        <end position="352"/>
    </location>
</feature>
<gene>
    <name evidence="5" type="ORF">C9994_12250</name>
</gene>
<dbReference type="EMBL" id="PYVU01000135">
    <property type="protein sequence ID" value="PTB94282.1"/>
    <property type="molecule type" value="Genomic_DNA"/>
</dbReference>
<feature type="signal peptide" evidence="3">
    <location>
        <begin position="1"/>
        <end position="20"/>
    </location>
</feature>
<dbReference type="Gene3D" id="1.10.287.470">
    <property type="entry name" value="Helix hairpin bin"/>
    <property type="match status" value="1"/>
</dbReference>
<keyword evidence="3" id="KW-0732">Signal</keyword>
<dbReference type="Gene3D" id="2.40.30.170">
    <property type="match status" value="1"/>
</dbReference>
<dbReference type="GO" id="GO:0015562">
    <property type="term" value="F:efflux transmembrane transporter activity"/>
    <property type="evidence" value="ECO:0007669"/>
    <property type="project" value="TreeGrafter"/>
</dbReference>
<feature type="domain" description="CzcB-like barrel-sandwich hybrid" evidence="4">
    <location>
        <begin position="71"/>
        <end position="189"/>
    </location>
</feature>
<dbReference type="Pfam" id="PF25973">
    <property type="entry name" value="BSH_CzcB"/>
    <property type="match status" value="1"/>
</dbReference>
<protein>
    <submittedName>
        <fullName evidence="5">Efflux RND transporter periplasmic adaptor subunit</fullName>
    </submittedName>
</protein>
<dbReference type="Gene3D" id="2.40.50.100">
    <property type="match status" value="1"/>
</dbReference>
<dbReference type="PROSITE" id="PS51257">
    <property type="entry name" value="PROKAR_LIPOPROTEIN"/>
    <property type="match status" value="1"/>
</dbReference>
<sequence>MKTTNLLKSFASVGFVLLMAACSSSESKSKPDMPIDKIPVKIWPITKTEGAAPLHGSGQFATEDETMLSFKTGGIINKIWVNEGDLVQKGQVLATLDLTEINTSVAQAQLGYEKALRDYERLQRLLADSVATLEQFQNSKTALELAEQNLKAVNFNKEHSVIRSPFEGYVLLKLANTGQQISSGTPVLLVNGVSANNWKLKVALTDKEWAFISENDSAYIQTSVEPDKIYQAKVSSKGRQADPKTGAYIVELSFQNKVPEYLAAGMFGSANIFSQQNKKTWNIPYEALLDANGGYGFVFVTENKQQAKKVTVKVGEIYPDEVQILEGLDDYSHLIISGSAYLTDQSSILIQN</sequence>
<dbReference type="GO" id="GO:1990281">
    <property type="term" value="C:efflux pump complex"/>
    <property type="evidence" value="ECO:0007669"/>
    <property type="project" value="TreeGrafter"/>
</dbReference>
<organism evidence="5 6">
    <name type="scientific">Marivirga lumbricoides</name>
    <dbReference type="NCBI Taxonomy" id="1046115"/>
    <lineage>
        <taxon>Bacteria</taxon>
        <taxon>Pseudomonadati</taxon>
        <taxon>Bacteroidota</taxon>
        <taxon>Cytophagia</taxon>
        <taxon>Cytophagales</taxon>
        <taxon>Marivirgaceae</taxon>
        <taxon>Marivirga</taxon>
    </lineage>
</organism>
<dbReference type="Gene3D" id="2.40.420.20">
    <property type="match status" value="1"/>
</dbReference>
<evidence type="ECO:0000256" key="3">
    <source>
        <dbReference type="SAM" id="SignalP"/>
    </source>
</evidence>
<dbReference type="NCBIfam" id="TIGR01730">
    <property type="entry name" value="RND_mfp"/>
    <property type="match status" value="1"/>
</dbReference>
<feature type="coiled-coil region" evidence="2">
    <location>
        <begin position="105"/>
        <end position="139"/>
    </location>
</feature>
<dbReference type="Proteomes" id="UP000240608">
    <property type="component" value="Unassembled WGS sequence"/>
</dbReference>
<evidence type="ECO:0000256" key="1">
    <source>
        <dbReference type="ARBA" id="ARBA00009477"/>
    </source>
</evidence>
<keyword evidence="2" id="KW-0175">Coiled coil</keyword>
<evidence type="ECO:0000256" key="2">
    <source>
        <dbReference type="SAM" id="Coils"/>
    </source>
</evidence>
<dbReference type="InterPro" id="IPR058647">
    <property type="entry name" value="BSH_CzcB-like"/>
</dbReference>